<accession>A0A0K9PH18</accession>
<dbReference type="Pfam" id="PF14416">
    <property type="entry name" value="PMR5N"/>
    <property type="match status" value="1"/>
</dbReference>
<keyword evidence="4" id="KW-0735">Signal-anchor</keyword>
<evidence type="ECO:0000256" key="2">
    <source>
        <dbReference type="ARBA" id="ARBA00007727"/>
    </source>
</evidence>
<dbReference type="InterPro" id="IPR026057">
    <property type="entry name" value="TBL_C"/>
</dbReference>
<evidence type="ECO:0000313" key="12">
    <source>
        <dbReference type="Proteomes" id="UP000036987"/>
    </source>
</evidence>
<proteinExistence type="inferred from homology"/>
<comment type="subcellular location">
    <subcellularLocation>
        <location evidence="1">Golgi apparatus membrane</location>
        <topology evidence="1">Single-pass type II membrane protein</topology>
    </subcellularLocation>
</comment>
<dbReference type="EMBL" id="LFYR01000857">
    <property type="protein sequence ID" value="KMZ68246.1"/>
    <property type="molecule type" value="Genomic_DNA"/>
</dbReference>
<keyword evidence="7 8" id="KW-0472">Membrane</keyword>
<reference evidence="12" key="1">
    <citation type="journal article" date="2016" name="Nature">
        <title>The genome of the seagrass Zostera marina reveals angiosperm adaptation to the sea.</title>
        <authorList>
            <person name="Olsen J.L."/>
            <person name="Rouze P."/>
            <person name="Verhelst B."/>
            <person name="Lin Y.-C."/>
            <person name="Bayer T."/>
            <person name="Collen J."/>
            <person name="Dattolo E."/>
            <person name="De Paoli E."/>
            <person name="Dittami S."/>
            <person name="Maumus F."/>
            <person name="Michel G."/>
            <person name="Kersting A."/>
            <person name="Lauritano C."/>
            <person name="Lohaus R."/>
            <person name="Toepel M."/>
            <person name="Tonon T."/>
            <person name="Vanneste K."/>
            <person name="Amirebrahimi M."/>
            <person name="Brakel J."/>
            <person name="Bostroem C."/>
            <person name="Chovatia M."/>
            <person name="Grimwood J."/>
            <person name="Jenkins J.W."/>
            <person name="Jueterbock A."/>
            <person name="Mraz A."/>
            <person name="Stam W.T."/>
            <person name="Tice H."/>
            <person name="Bornberg-Bauer E."/>
            <person name="Green P.J."/>
            <person name="Pearson G.A."/>
            <person name="Procaccini G."/>
            <person name="Duarte C.M."/>
            <person name="Schmutz J."/>
            <person name="Reusch T.B.H."/>
            <person name="Van de Peer Y."/>
        </authorList>
    </citation>
    <scope>NUCLEOTIDE SEQUENCE [LARGE SCALE GENOMIC DNA]</scope>
    <source>
        <strain evidence="12">cv. Finnish</strain>
    </source>
</reference>
<dbReference type="PANTHER" id="PTHR32285:SF48">
    <property type="entry name" value="PROTEIN TRICHOME BIREFRINGENCE-LIKE 19"/>
    <property type="match status" value="1"/>
</dbReference>
<gene>
    <name evidence="11" type="ORF">ZOSMA_246G00380</name>
</gene>
<name>A0A0K9PH18_ZOSMR</name>
<evidence type="ECO:0000256" key="7">
    <source>
        <dbReference type="ARBA" id="ARBA00023136"/>
    </source>
</evidence>
<dbReference type="GO" id="GO:0005794">
    <property type="term" value="C:Golgi apparatus"/>
    <property type="evidence" value="ECO:0000318"/>
    <property type="project" value="GO_Central"/>
</dbReference>
<keyword evidence="12" id="KW-1185">Reference proteome</keyword>
<dbReference type="Proteomes" id="UP000036987">
    <property type="component" value="Unassembled WGS sequence"/>
</dbReference>
<keyword evidence="6" id="KW-0333">Golgi apparatus</keyword>
<dbReference type="OMA" id="HMIKMEG"/>
<dbReference type="PANTHER" id="PTHR32285">
    <property type="entry name" value="PROTEIN TRICHOME BIREFRINGENCE-LIKE 9-RELATED"/>
    <property type="match status" value="1"/>
</dbReference>
<dbReference type="GO" id="GO:0000139">
    <property type="term" value="C:Golgi membrane"/>
    <property type="evidence" value="ECO:0007669"/>
    <property type="project" value="UniProtKB-SubCell"/>
</dbReference>
<comment type="similarity">
    <text evidence="2">Belongs to the PC-esterase family. TBL subfamily.</text>
</comment>
<feature type="domain" description="Trichome birefringence-like N-terminal" evidence="10">
    <location>
        <begin position="127"/>
        <end position="179"/>
    </location>
</feature>
<sequence length="466" mass="54530">MELKKLPNVILFIFPRFHFSLLSSFSLLISNLPPSLNALIFIMLYNPKIISLSIFSILLLSIFHLYYHLPLLYFKYCSTSNLFFFFPPPLSLSSSSPSSSPSPLPPLPPFLTSPPLLPLKRIRFEEGCDVTRGRWIRDPDAPYYTNETCWAIQGHQNCMKFGRPNMEFLKWRWKPDGCELPLFDPVAFLEIVRGKSIAFVGDSLARNQMQSLICLLSKVEYPEDMSVTSDPNLKTMYYKSFEFTIYFFWSPFLVEADDKQTSVWNVHLDRVDKTWYTHLRKFNYLIISSGNWFTRPSLYYRRRKLVGCNYCHIGKKLERITLYDANQKAFQTAFWAITNSRQFDGMTILRSSSPNHFENGKWDRGGDCKRTAPIKEHEIRWENDDEMKVYYKQLEQFIKAKETAKGKGLEFRLLDTTHAMLLRPDGHPSKYGHLPNANVTLYNDCVHWCLPGPIDMWNHLLLQILK</sequence>
<dbReference type="GO" id="GO:1990538">
    <property type="term" value="F:xylan O-acetyltransferase activity"/>
    <property type="evidence" value="ECO:0007669"/>
    <property type="project" value="UniProtKB-ARBA"/>
</dbReference>
<evidence type="ECO:0000256" key="3">
    <source>
        <dbReference type="ARBA" id="ARBA00022692"/>
    </source>
</evidence>
<keyword evidence="5 8" id="KW-1133">Transmembrane helix</keyword>
<evidence type="ECO:0000256" key="1">
    <source>
        <dbReference type="ARBA" id="ARBA00004323"/>
    </source>
</evidence>
<organism evidence="11 12">
    <name type="scientific">Zostera marina</name>
    <name type="common">Eelgrass</name>
    <dbReference type="NCBI Taxonomy" id="29655"/>
    <lineage>
        <taxon>Eukaryota</taxon>
        <taxon>Viridiplantae</taxon>
        <taxon>Streptophyta</taxon>
        <taxon>Embryophyta</taxon>
        <taxon>Tracheophyta</taxon>
        <taxon>Spermatophyta</taxon>
        <taxon>Magnoliopsida</taxon>
        <taxon>Liliopsida</taxon>
        <taxon>Zosteraceae</taxon>
        <taxon>Zostera</taxon>
    </lineage>
</organism>
<evidence type="ECO:0000313" key="11">
    <source>
        <dbReference type="EMBL" id="KMZ68246.1"/>
    </source>
</evidence>
<dbReference type="OrthoDB" id="630188at2759"/>
<evidence type="ECO:0000259" key="9">
    <source>
        <dbReference type="Pfam" id="PF13839"/>
    </source>
</evidence>
<feature type="domain" description="Trichome birefringence-like C-terminal" evidence="9">
    <location>
        <begin position="180"/>
        <end position="463"/>
    </location>
</feature>
<comment type="caution">
    <text evidence="11">The sequence shown here is derived from an EMBL/GenBank/DDBJ whole genome shotgun (WGS) entry which is preliminary data.</text>
</comment>
<keyword evidence="3 8" id="KW-0812">Transmembrane</keyword>
<dbReference type="InterPro" id="IPR029962">
    <property type="entry name" value="TBL"/>
</dbReference>
<dbReference type="AlphaFoldDB" id="A0A0K9PH18"/>
<evidence type="ECO:0000256" key="8">
    <source>
        <dbReference type="SAM" id="Phobius"/>
    </source>
</evidence>
<evidence type="ECO:0000256" key="4">
    <source>
        <dbReference type="ARBA" id="ARBA00022968"/>
    </source>
</evidence>
<dbReference type="Pfam" id="PF13839">
    <property type="entry name" value="PC-Esterase"/>
    <property type="match status" value="1"/>
</dbReference>
<dbReference type="GO" id="GO:0016413">
    <property type="term" value="F:O-acetyltransferase activity"/>
    <property type="evidence" value="ECO:0000318"/>
    <property type="project" value="GO_Central"/>
</dbReference>
<evidence type="ECO:0000256" key="5">
    <source>
        <dbReference type="ARBA" id="ARBA00022989"/>
    </source>
</evidence>
<protein>
    <submittedName>
        <fullName evidence="11">Trichome birefringence-like 26</fullName>
    </submittedName>
</protein>
<dbReference type="InterPro" id="IPR025846">
    <property type="entry name" value="TBL_N"/>
</dbReference>
<evidence type="ECO:0000256" key="6">
    <source>
        <dbReference type="ARBA" id="ARBA00023034"/>
    </source>
</evidence>
<evidence type="ECO:0000259" key="10">
    <source>
        <dbReference type="Pfam" id="PF14416"/>
    </source>
</evidence>
<feature type="transmembrane region" description="Helical" evidence="8">
    <location>
        <begin position="49"/>
        <end position="67"/>
    </location>
</feature>